<evidence type="ECO:0000313" key="2">
    <source>
        <dbReference type="EMBL" id="SER18775.1"/>
    </source>
</evidence>
<evidence type="ECO:0008006" key="4">
    <source>
        <dbReference type="Google" id="ProtNLM"/>
    </source>
</evidence>
<reference evidence="2 3" key="1">
    <citation type="submission" date="2016-10" db="EMBL/GenBank/DDBJ databases">
        <authorList>
            <person name="de Groot N.N."/>
        </authorList>
    </citation>
    <scope>NUCLEOTIDE SEQUENCE [LARGE SCALE GENOMIC DNA]</scope>
    <source>
        <strain evidence="2 3">CGMCC 1.7727</strain>
    </source>
</reference>
<keyword evidence="1" id="KW-0472">Membrane</keyword>
<dbReference type="Proteomes" id="UP000199687">
    <property type="component" value="Unassembled WGS sequence"/>
</dbReference>
<accession>A0A1H9M5N5</accession>
<gene>
    <name evidence="2" type="ORF">SAMN04487944_101560</name>
</gene>
<organism evidence="2 3">
    <name type="scientific">Gracilibacillus ureilyticus</name>
    <dbReference type="NCBI Taxonomy" id="531814"/>
    <lineage>
        <taxon>Bacteria</taxon>
        <taxon>Bacillati</taxon>
        <taxon>Bacillota</taxon>
        <taxon>Bacilli</taxon>
        <taxon>Bacillales</taxon>
        <taxon>Bacillaceae</taxon>
        <taxon>Gracilibacillus</taxon>
    </lineage>
</organism>
<keyword evidence="1" id="KW-0812">Transmembrane</keyword>
<name>A0A1H9M5N5_9BACI</name>
<sequence>MDHIPKEILNKYCTHQLSEDDQSRIDHHLTECEQCFSLYLEVIDNFTVEHSVTDTFTDLTITKIETSHIFDQDKLQKNKKRRIMGHYFLAAGLTLLFTFSGLFEEVIQITSETGKQKRISVSEQLMNKTNDILDQMKEENNK</sequence>
<evidence type="ECO:0000313" key="3">
    <source>
        <dbReference type="Proteomes" id="UP000199687"/>
    </source>
</evidence>
<keyword evidence="1" id="KW-1133">Transmembrane helix</keyword>
<dbReference type="EMBL" id="FOGL01000001">
    <property type="protein sequence ID" value="SER18775.1"/>
    <property type="molecule type" value="Genomic_DNA"/>
</dbReference>
<proteinExistence type="predicted"/>
<evidence type="ECO:0000256" key="1">
    <source>
        <dbReference type="SAM" id="Phobius"/>
    </source>
</evidence>
<keyword evidence="3" id="KW-1185">Reference proteome</keyword>
<feature type="transmembrane region" description="Helical" evidence="1">
    <location>
        <begin position="84"/>
        <end position="103"/>
    </location>
</feature>
<protein>
    <recommendedName>
        <fullName evidence="4">Zinc-finger</fullName>
    </recommendedName>
</protein>
<dbReference type="STRING" id="531814.SAMN04487944_101560"/>
<dbReference type="AlphaFoldDB" id="A0A1H9M5N5"/>